<sequence>MAIFGDLFWFHRLSFKGLLCSRADWRDFGVVCDVLFVHAVHVMAGKERKGSLEGLASKIHKIDGSVPVTILKNPAVVTKVGNINVPVKQSLEPKEGDVVVAEQVQQMEAESYLDKKDSRKGGGGVQPSVTSNRFEVFNLDPGPSERNSGEGVNNVEELGADTHERGTIKVDRDPNDCGLRDKERVCALEYEKVAFDLELFLKQKAKVEWLKAGDSNTAFFHKMIKRNNHKKLVDRIIDSDGNVHEGDGVASVFENHYSKFLGTERFSTSDKVADLVNEVGSWRWPQAWYDLFPVLINIHVPLICNSRRDVIIWLDDMGVERKFSVHTVWETIRYRSMEVDWFNIVWFTYCIPRHAFHVWLKSTAFFCHVPPHVKDAILEILPFEEGTLPVRSDEER</sequence>
<reference evidence="2" key="1">
    <citation type="journal article" date="2023" name="bioRxiv">
        <title>Improved chromosome-level genome assembly for marigold (Tagetes erecta).</title>
        <authorList>
            <person name="Jiang F."/>
            <person name="Yuan L."/>
            <person name="Wang S."/>
            <person name="Wang H."/>
            <person name="Xu D."/>
            <person name="Wang A."/>
            <person name="Fan W."/>
        </authorList>
    </citation>
    <scope>NUCLEOTIDE SEQUENCE</scope>
    <source>
        <strain evidence="2">WSJ</strain>
        <tissue evidence="2">Leaf</tissue>
    </source>
</reference>
<proteinExistence type="predicted"/>
<organism evidence="2 3">
    <name type="scientific">Tagetes erecta</name>
    <name type="common">African marigold</name>
    <dbReference type="NCBI Taxonomy" id="13708"/>
    <lineage>
        <taxon>Eukaryota</taxon>
        <taxon>Viridiplantae</taxon>
        <taxon>Streptophyta</taxon>
        <taxon>Embryophyta</taxon>
        <taxon>Tracheophyta</taxon>
        <taxon>Spermatophyta</taxon>
        <taxon>Magnoliopsida</taxon>
        <taxon>eudicotyledons</taxon>
        <taxon>Gunneridae</taxon>
        <taxon>Pentapetalae</taxon>
        <taxon>asterids</taxon>
        <taxon>campanulids</taxon>
        <taxon>Asterales</taxon>
        <taxon>Asteraceae</taxon>
        <taxon>Asteroideae</taxon>
        <taxon>Heliantheae alliance</taxon>
        <taxon>Tageteae</taxon>
        <taxon>Tagetes</taxon>
    </lineage>
</organism>
<keyword evidence="3" id="KW-1185">Reference proteome</keyword>
<dbReference type="EMBL" id="JAUHHV010000012">
    <property type="protein sequence ID" value="KAK1406238.1"/>
    <property type="molecule type" value="Genomic_DNA"/>
</dbReference>
<protein>
    <submittedName>
        <fullName evidence="2">Uncharacterized protein</fullName>
    </submittedName>
</protein>
<dbReference type="Proteomes" id="UP001229421">
    <property type="component" value="Unassembled WGS sequence"/>
</dbReference>
<evidence type="ECO:0000313" key="3">
    <source>
        <dbReference type="Proteomes" id="UP001229421"/>
    </source>
</evidence>
<comment type="caution">
    <text evidence="2">The sequence shown here is derived from an EMBL/GenBank/DDBJ whole genome shotgun (WGS) entry which is preliminary data.</text>
</comment>
<gene>
    <name evidence="2" type="ORF">QVD17_41528</name>
</gene>
<name>A0AAD8JLZ9_TARER</name>
<feature type="region of interest" description="Disordered" evidence="1">
    <location>
        <begin position="111"/>
        <end position="153"/>
    </location>
</feature>
<evidence type="ECO:0000313" key="2">
    <source>
        <dbReference type="EMBL" id="KAK1406238.1"/>
    </source>
</evidence>
<evidence type="ECO:0000256" key="1">
    <source>
        <dbReference type="SAM" id="MobiDB-lite"/>
    </source>
</evidence>
<dbReference type="AlphaFoldDB" id="A0AAD8JLZ9"/>
<accession>A0AAD8JLZ9</accession>